<evidence type="ECO:0000256" key="21">
    <source>
        <dbReference type="SAM" id="SignalP"/>
    </source>
</evidence>
<evidence type="ECO:0000256" key="12">
    <source>
        <dbReference type="ARBA" id="ARBA00022840"/>
    </source>
</evidence>
<keyword evidence="6" id="KW-0808">Transferase</keyword>
<dbReference type="InterPro" id="IPR001245">
    <property type="entry name" value="Ser-Thr/Tyr_kinase_cat_dom"/>
</dbReference>
<evidence type="ECO:0000256" key="15">
    <source>
        <dbReference type="ARBA" id="ARBA00023170"/>
    </source>
</evidence>
<dbReference type="InterPro" id="IPR051824">
    <property type="entry name" value="LRR_Rcpt-Like_S/T_Kinase"/>
</dbReference>
<dbReference type="Gene3D" id="1.10.510.10">
    <property type="entry name" value="Transferase(Phosphotransferase) domain 1"/>
    <property type="match status" value="1"/>
</dbReference>
<dbReference type="EC" id="2.7.11.1" evidence="2"/>
<feature type="signal peptide" evidence="21">
    <location>
        <begin position="1"/>
        <end position="26"/>
    </location>
</feature>
<evidence type="ECO:0000256" key="11">
    <source>
        <dbReference type="ARBA" id="ARBA00022777"/>
    </source>
</evidence>
<reference evidence="24 26" key="3">
    <citation type="submission" date="2019-11" db="EMBL/GenBank/DDBJ databases">
        <authorList>
            <person name="Jiao W.-B."/>
            <person name="Schneeberger K."/>
        </authorList>
    </citation>
    <scope>NUCLEOTIDE SEQUENCE [LARGE SCALE GENOMIC DNA]</scope>
    <source>
        <strain evidence="26">cv. An-1</strain>
    </source>
</reference>
<dbReference type="SMART" id="SM00220">
    <property type="entry name" value="S_TKc"/>
    <property type="match status" value="1"/>
</dbReference>
<keyword evidence="12" id="KW-0067">ATP-binding</keyword>
<evidence type="ECO:0000256" key="6">
    <source>
        <dbReference type="ARBA" id="ARBA00022679"/>
    </source>
</evidence>
<dbReference type="FunFam" id="3.30.200.20:FF:000217">
    <property type="entry name" value="probable LRR receptor-like serine/threonine-protein kinase At1g53430"/>
    <property type="match status" value="1"/>
</dbReference>
<evidence type="ECO:0000313" key="26">
    <source>
        <dbReference type="Proteomes" id="UP000426265"/>
    </source>
</evidence>
<evidence type="ECO:0000256" key="8">
    <source>
        <dbReference type="ARBA" id="ARBA00022729"/>
    </source>
</evidence>
<dbReference type="PROSITE" id="PS50011">
    <property type="entry name" value="PROTEIN_KINASE_DOM"/>
    <property type="match status" value="1"/>
</dbReference>
<feature type="region of interest" description="Disordered" evidence="19">
    <location>
        <begin position="969"/>
        <end position="1035"/>
    </location>
</feature>
<organism evidence="23 25">
    <name type="scientific">Arabidopsis thaliana</name>
    <name type="common">Mouse-ear cress</name>
    <dbReference type="NCBI Taxonomy" id="3702"/>
    <lineage>
        <taxon>Eukaryota</taxon>
        <taxon>Viridiplantae</taxon>
        <taxon>Streptophyta</taxon>
        <taxon>Embryophyta</taxon>
        <taxon>Tracheophyta</taxon>
        <taxon>Spermatophyta</taxon>
        <taxon>Magnoliopsida</taxon>
        <taxon>eudicotyledons</taxon>
        <taxon>Gunneridae</taxon>
        <taxon>Pentapetalae</taxon>
        <taxon>rosids</taxon>
        <taxon>malvids</taxon>
        <taxon>Brassicales</taxon>
        <taxon>Brassicaceae</taxon>
        <taxon>Camelineae</taxon>
        <taxon>Arabidopsis</taxon>
    </lineage>
</organism>
<evidence type="ECO:0000256" key="18">
    <source>
        <dbReference type="ARBA" id="ARBA00048679"/>
    </source>
</evidence>
<dbReference type="Pfam" id="PF11721">
    <property type="entry name" value="Malectin"/>
    <property type="match status" value="1"/>
</dbReference>
<dbReference type="PANTHER" id="PTHR48006">
    <property type="entry name" value="LEUCINE-RICH REPEAT-CONTAINING PROTEIN DDB_G0281931-RELATED"/>
    <property type="match status" value="1"/>
</dbReference>
<evidence type="ECO:0000256" key="9">
    <source>
        <dbReference type="ARBA" id="ARBA00022737"/>
    </source>
</evidence>
<dbReference type="InterPro" id="IPR008271">
    <property type="entry name" value="Ser/Thr_kinase_AS"/>
</dbReference>
<keyword evidence="7 20" id="KW-0812">Transmembrane</keyword>
<dbReference type="EMBL" id="LUHQ01000001">
    <property type="protein sequence ID" value="OAP18403.1"/>
    <property type="molecule type" value="Genomic_DNA"/>
</dbReference>
<dbReference type="Gene3D" id="2.60.120.430">
    <property type="entry name" value="Galactose-binding lectin"/>
    <property type="match status" value="1"/>
</dbReference>
<dbReference type="SUPFAM" id="SSF56112">
    <property type="entry name" value="Protein kinase-like (PK-like)"/>
    <property type="match status" value="1"/>
</dbReference>
<dbReference type="KEGG" id="ath:AT1G53440"/>
<feature type="compositionally biased region" description="Polar residues" evidence="19">
    <location>
        <begin position="972"/>
        <end position="981"/>
    </location>
</feature>
<keyword evidence="10" id="KW-0547">Nucleotide-binding</keyword>
<keyword evidence="4" id="KW-0597">Phosphoprotein</keyword>
<evidence type="ECO:0000256" key="3">
    <source>
        <dbReference type="ARBA" id="ARBA00022527"/>
    </source>
</evidence>
<dbReference type="ExpressionAtlas" id="A0A178WLP5">
    <property type="expression patterns" value="baseline and differential"/>
</dbReference>
<dbReference type="Gene3D" id="3.80.10.10">
    <property type="entry name" value="Ribonuclease Inhibitor"/>
    <property type="match status" value="3"/>
</dbReference>
<dbReference type="FunFam" id="3.80.10.10:FF:000916">
    <property type="entry name" value="Probable LRR receptor-like serine/threonine-protein kinase At1g53440"/>
    <property type="match status" value="1"/>
</dbReference>
<keyword evidence="16" id="KW-0325">Glycoprotein</keyword>
<dbReference type="Proteomes" id="UP000078284">
    <property type="component" value="Chromosome 1"/>
</dbReference>
<dbReference type="InterPro" id="IPR001611">
    <property type="entry name" value="Leu-rich_rpt"/>
</dbReference>
<dbReference type="OMA" id="YIGEMKS"/>
<accession>A0A178WLP5</accession>
<dbReference type="Gene3D" id="3.30.200.20">
    <property type="entry name" value="Phosphorylase Kinase, domain 1"/>
    <property type="match status" value="1"/>
</dbReference>
<dbReference type="InterPro" id="IPR000719">
    <property type="entry name" value="Prot_kinase_dom"/>
</dbReference>
<dbReference type="EMBL" id="CACRSJ010000104">
    <property type="protein sequence ID" value="VYS48984.1"/>
    <property type="molecule type" value="Genomic_DNA"/>
</dbReference>
<comment type="catalytic activity">
    <reaction evidence="18">
        <text>L-seryl-[protein] + ATP = O-phospho-L-seryl-[protein] + ADP + H(+)</text>
        <dbReference type="Rhea" id="RHEA:17989"/>
        <dbReference type="Rhea" id="RHEA-COMP:9863"/>
        <dbReference type="Rhea" id="RHEA-COMP:11604"/>
        <dbReference type="ChEBI" id="CHEBI:15378"/>
        <dbReference type="ChEBI" id="CHEBI:29999"/>
        <dbReference type="ChEBI" id="CHEBI:30616"/>
        <dbReference type="ChEBI" id="CHEBI:83421"/>
        <dbReference type="ChEBI" id="CHEBI:456216"/>
        <dbReference type="EC" id="2.7.11.1"/>
    </reaction>
</comment>
<feature type="chain" id="PRO_5038214065" description="non-specific serine/threonine protein kinase" evidence="21">
    <location>
        <begin position="27"/>
        <end position="1035"/>
    </location>
</feature>
<dbReference type="PANTHER" id="PTHR48006:SF60">
    <property type="entry name" value="PROTEIN KINASE DOMAIN-CONTAINING PROTEIN"/>
    <property type="match status" value="1"/>
</dbReference>
<dbReference type="AlphaFoldDB" id="A0A178WLP5"/>
<comment type="catalytic activity">
    <reaction evidence="17">
        <text>L-threonyl-[protein] + ATP = O-phospho-L-threonyl-[protein] + ADP + H(+)</text>
        <dbReference type="Rhea" id="RHEA:46608"/>
        <dbReference type="Rhea" id="RHEA-COMP:11060"/>
        <dbReference type="Rhea" id="RHEA-COMP:11605"/>
        <dbReference type="ChEBI" id="CHEBI:15378"/>
        <dbReference type="ChEBI" id="CHEBI:30013"/>
        <dbReference type="ChEBI" id="CHEBI:30616"/>
        <dbReference type="ChEBI" id="CHEBI:61977"/>
        <dbReference type="ChEBI" id="CHEBI:456216"/>
        <dbReference type="EC" id="2.7.11.1"/>
    </reaction>
</comment>
<evidence type="ECO:0000256" key="14">
    <source>
        <dbReference type="ARBA" id="ARBA00023136"/>
    </source>
</evidence>
<evidence type="ECO:0000256" key="4">
    <source>
        <dbReference type="ARBA" id="ARBA00022553"/>
    </source>
</evidence>
<evidence type="ECO:0000256" key="20">
    <source>
        <dbReference type="SAM" id="Phobius"/>
    </source>
</evidence>
<dbReference type="CDD" id="cd14066">
    <property type="entry name" value="STKc_IRAK"/>
    <property type="match status" value="1"/>
</dbReference>
<keyword evidence="5" id="KW-0433">Leucine-rich repeat</keyword>
<dbReference type="InterPro" id="IPR021720">
    <property type="entry name" value="Malectin_dom"/>
</dbReference>
<evidence type="ECO:0000256" key="10">
    <source>
        <dbReference type="ARBA" id="ARBA00022741"/>
    </source>
</evidence>
<evidence type="ECO:0000313" key="23">
    <source>
        <dbReference type="EMBL" id="OAP18403.1"/>
    </source>
</evidence>
<keyword evidence="13 20" id="KW-1133">Transmembrane helix</keyword>
<evidence type="ECO:0000256" key="16">
    <source>
        <dbReference type="ARBA" id="ARBA00023180"/>
    </source>
</evidence>
<evidence type="ECO:0000256" key="1">
    <source>
        <dbReference type="ARBA" id="ARBA00004479"/>
    </source>
</evidence>
<keyword evidence="15" id="KW-0675">Receptor</keyword>
<dbReference type="GO" id="GO:0016020">
    <property type="term" value="C:membrane"/>
    <property type="evidence" value="ECO:0007669"/>
    <property type="project" value="UniProtKB-SubCell"/>
</dbReference>
<gene>
    <name evidence="23" type="ordered locus">AXX17_At1g47770</name>
    <name evidence="24" type="ORF">AN1_LOCUS4464</name>
</gene>
<keyword evidence="11" id="KW-0418">Kinase</keyword>
<dbReference type="SMR" id="A0A178WLP5"/>
<evidence type="ECO:0000256" key="7">
    <source>
        <dbReference type="ARBA" id="ARBA00022692"/>
    </source>
</evidence>
<dbReference type="GO" id="GO:0005524">
    <property type="term" value="F:ATP binding"/>
    <property type="evidence" value="ECO:0007669"/>
    <property type="project" value="UniProtKB-KW"/>
</dbReference>
<evidence type="ECO:0000256" key="5">
    <source>
        <dbReference type="ARBA" id="ARBA00022614"/>
    </source>
</evidence>
<proteinExistence type="predicted"/>
<dbReference type="Pfam" id="PF00560">
    <property type="entry name" value="LRR_1"/>
    <property type="match status" value="3"/>
</dbReference>
<dbReference type="Proteomes" id="UP000426265">
    <property type="component" value="Unassembled WGS sequence"/>
</dbReference>
<keyword evidence="8 21" id="KW-0732">Signal</keyword>
<protein>
    <recommendedName>
        <fullName evidence="2">non-specific serine/threonine protein kinase</fullName>
        <ecNumber evidence="2">2.7.11.1</ecNumber>
    </recommendedName>
</protein>
<reference evidence="23" key="2">
    <citation type="submission" date="2016-03" db="EMBL/GenBank/DDBJ databases">
        <title>Full-length assembly of Arabidopsis thaliana Ler reveals the complement of translocations and inversions.</title>
        <authorList>
            <person name="Zapata L."/>
            <person name="Schneeberger K."/>
            <person name="Ossowski S."/>
        </authorList>
    </citation>
    <scope>NUCLEOTIDE SEQUENCE [LARGE SCALE GENOMIC DNA]</scope>
    <source>
        <tissue evidence="23">Leaf</tissue>
    </source>
</reference>
<dbReference type="FunFam" id="3.80.10.10:FF:000433">
    <property type="entry name" value="Putative LRR receptor-like serine/threonine-protein kinase isoform A"/>
    <property type="match status" value="1"/>
</dbReference>
<dbReference type="FunFam" id="2.60.120.430:FF:000004">
    <property type="entry name" value="Putative leucine-rich repeat receptor-like serine/threonine-protein kinase"/>
    <property type="match status" value="1"/>
</dbReference>
<evidence type="ECO:0000256" key="13">
    <source>
        <dbReference type="ARBA" id="ARBA00022989"/>
    </source>
</evidence>
<comment type="subcellular location">
    <subcellularLocation>
        <location evidence="1">Membrane</location>
        <topology evidence="1">Single-pass type I membrane protein</topology>
    </subcellularLocation>
</comment>
<dbReference type="InterPro" id="IPR011009">
    <property type="entry name" value="Kinase-like_dom_sf"/>
</dbReference>
<name>A0A178WLP5_ARATH</name>
<evidence type="ECO:0000313" key="24">
    <source>
        <dbReference type="EMBL" id="VYS48984.1"/>
    </source>
</evidence>
<keyword evidence="14 20" id="KW-0472">Membrane</keyword>
<dbReference type="PROSITE" id="PS00108">
    <property type="entry name" value="PROTEIN_KINASE_ST"/>
    <property type="match status" value="1"/>
</dbReference>
<evidence type="ECO:0000259" key="22">
    <source>
        <dbReference type="PROSITE" id="PS50011"/>
    </source>
</evidence>
<evidence type="ECO:0000256" key="2">
    <source>
        <dbReference type="ARBA" id="ARBA00012513"/>
    </source>
</evidence>
<feature type="compositionally biased region" description="Low complexity" evidence="19">
    <location>
        <begin position="1009"/>
        <end position="1023"/>
    </location>
</feature>
<dbReference type="Pfam" id="PF07714">
    <property type="entry name" value="PK_Tyr_Ser-Thr"/>
    <property type="match status" value="1"/>
</dbReference>
<evidence type="ECO:0000256" key="17">
    <source>
        <dbReference type="ARBA" id="ARBA00047899"/>
    </source>
</evidence>
<feature type="transmembrane region" description="Helical" evidence="20">
    <location>
        <begin position="607"/>
        <end position="628"/>
    </location>
</feature>
<evidence type="ECO:0000256" key="19">
    <source>
        <dbReference type="SAM" id="MobiDB-lite"/>
    </source>
</evidence>
<reference evidence="25" key="1">
    <citation type="journal article" date="2016" name="Proc. Natl. Acad. Sci. U.S.A.">
        <title>Chromosome-level assembly of Arabidopsis thaliana Ler reveals the extent of translocation and inversion polymorphisms.</title>
        <authorList>
            <person name="Zapata L."/>
            <person name="Ding J."/>
            <person name="Willing E.M."/>
            <person name="Hartwig B."/>
            <person name="Bezdan D."/>
            <person name="Jiao W.B."/>
            <person name="Patel V."/>
            <person name="Velikkakam James G."/>
            <person name="Koornneef M."/>
            <person name="Ossowski S."/>
            <person name="Schneeberger K."/>
        </authorList>
    </citation>
    <scope>NUCLEOTIDE SEQUENCE [LARGE SCALE GENOMIC DNA]</scope>
    <source>
        <strain evidence="25">cv. Landsberg erecta</strain>
    </source>
</reference>
<dbReference type="FunFam" id="1.10.510.10:FF:000044">
    <property type="entry name" value="Putative LRR receptor-like serine/threonine-protein kinase"/>
    <property type="match status" value="1"/>
</dbReference>
<feature type="domain" description="Protein kinase" evidence="22">
    <location>
        <begin position="667"/>
        <end position="948"/>
    </location>
</feature>
<dbReference type="GO" id="GO:0004674">
    <property type="term" value="F:protein serine/threonine kinase activity"/>
    <property type="evidence" value="ECO:0007669"/>
    <property type="project" value="UniProtKB-KW"/>
</dbReference>
<dbReference type="SUPFAM" id="SSF52058">
    <property type="entry name" value="L domain-like"/>
    <property type="match status" value="1"/>
</dbReference>
<dbReference type="RefSeq" id="NP_175749.1">
    <property type="nucleotide sequence ID" value="NM_104222.2"/>
</dbReference>
<sequence>MGFFFSTRKGLLLIIFICLDIFGSNAQLLPEDEVQTLRTIFRKLQNQTVNIERTSCLDRKWNFVAESTSKLPTSNITCDCTFNASSVCRVTNIQLRGFNLRGIIPPEFGNLTRLTEIDLVLNFLSGTIPTTLSQIPLEILAVTGNRLSGPFPPQLGQITTLTDVIMESNLFTGQLPPNLGNLRSLKRLLISSNNITGRIPESLSNLKNLTNFRIDGNSLSGKIPDFIGNWTRLVRLDLQGTSMEGPIPASISNLKNLTELRITDLRGPTSPFPDLQNMTNMERLVLRNCLIREPIPEYIGTSMTMLKLLDLSSNMLNGTIPDTFRSLNAFNFMYLNNNSLTGPVPQFILDSKQNIDLSYNNFTQPPTLSCNQLDVNLISSYPSVTNNSVQWCLRKDLPCPGDAHHSSLFINCGGNRLKVDKDEYADDLNKRGASTFSSVSERWGYSSSGAWLGNDGATYLATDTFNLINESTPEYYKTARLASQSLKYYGLCMRRGSYKVQLYFAEIMFSNDQTYSSLGRRLFDIYVQGILLERDFNIAQRAGGVGKPFLRQVDEVQVNGSTLEIHLKWTGKGTNVIPTRGVYGPLISAITVTPNFKVDTGKPLSNGVVAGIVIAACVAFGLLVLVILRLTGYLGGKEVDENEELRGLDLQTGSFTLKQIKRATNNFDPENKIGEGGFGPVYKGVLADGMTIAVKQLSSKSKQGNREFVTEIGMISALQHPNLVKLYGCCIEGKELLLVYEYLENNSLARALFGTEKQRLHLDWSTRNKVCIGIAKGLAYLHEESRLKIVHRDIKATNVLLDLSLNAKISDFGLAKLDEEENTHISTRIAGTIGYMAPEYAMRGYLTDKADVYSFGVVCLEIVSGKSNTNYRPKEEFIYLLDWAYVLQEQGSLLELVDPDLGTSFSKKEAMRMLNIALLCTNPSPTLRPPMSSVVSMLQGKIKVQPPLVKREADPSGSAAMRFKALEHLSQDSESQVSTYTRNKEHKSSSSMDGPWVDSSFSDPSKDVSLLQQEEGNSSSSSRRLLDDLTDVEIE</sequence>
<keyword evidence="3" id="KW-0723">Serine/threonine-protein kinase</keyword>
<evidence type="ECO:0000313" key="25">
    <source>
        <dbReference type="Proteomes" id="UP000078284"/>
    </source>
</evidence>
<dbReference type="InterPro" id="IPR032675">
    <property type="entry name" value="LRR_dom_sf"/>
</dbReference>
<keyword evidence="9" id="KW-0677">Repeat</keyword>
<dbReference type="FunFam" id="3.80.10.10:FF:000838">
    <property type="entry name" value="Probable LRR receptor-like serine/threonine-protein kinase At1g53440"/>
    <property type="match status" value="1"/>
</dbReference>